<sequence length="54" mass="5917">MAGMDFYRPGERILDITFAALRLRPAGPAGTIVPLTFGSAGVRRDVALRLRPYL</sequence>
<protein>
    <submittedName>
        <fullName evidence="1">Uncharacterized protein</fullName>
    </submittedName>
</protein>
<dbReference type="RefSeq" id="WP_173581882.1">
    <property type="nucleotide sequence ID" value="NZ_WOTB01000002.1"/>
</dbReference>
<evidence type="ECO:0000313" key="2">
    <source>
        <dbReference type="Proteomes" id="UP000635278"/>
    </source>
</evidence>
<dbReference type="EMBL" id="WOTB01000002">
    <property type="protein sequence ID" value="NHN83454.1"/>
    <property type="molecule type" value="Genomic_DNA"/>
</dbReference>
<reference evidence="1 2" key="1">
    <citation type="journal article" date="2020" name="Int. J. Syst. Evol. Microbiol.">
        <title>Novel acetic acid bacteria from cider fermentations: Acetobacter conturbans sp. nov. and Acetobacter fallax sp. nov.</title>
        <authorList>
            <person name="Sombolestani A.S."/>
            <person name="Cleenwerck I."/>
            <person name="Cnockaert M."/>
            <person name="Borremans W."/>
            <person name="Wieme A.D."/>
            <person name="De Vuyst L."/>
            <person name="Vandamme P."/>
        </authorList>
    </citation>
    <scope>NUCLEOTIDE SEQUENCE [LARGE SCALE GENOMIC DNA]</scope>
    <source>
        <strain evidence="1 2">LMG 30640</strain>
    </source>
</reference>
<accession>A0ABX0JP97</accession>
<gene>
    <name evidence="1" type="ORF">GOB93_02215</name>
</gene>
<comment type="caution">
    <text evidence="1">The sequence shown here is derived from an EMBL/GenBank/DDBJ whole genome shotgun (WGS) entry which is preliminary data.</text>
</comment>
<proteinExistence type="predicted"/>
<keyword evidence="2" id="KW-1185">Reference proteome</keyword>
<name>A0ABX0JP97_9PROT</name>
<evidence type="ECO:0000313" key="1">
    <source>
        <dbReference type="EMBL" id="NHN83454.1"/>
    </source>
</evidence>
<dbReference type="Proteomes" id="UP000635278">
    <property type="component" value="Unassembled WGS sequence"/>
</dbReference>
<organism evidence="1 2">
    <name type="scientific">Acetobacter musti</name>
    <dbReference type="NCBI Taxonomy" id="864732"/>
    <lineage>
        <taxon>Bacteria</taxon>
        <taxon>Pseudomonadati</taxon>
        <taxon>Pseudomonadota</taxon>
        <taxon>Alphaproteobacteria</taxon>
        <taxon>Acetobacterales</taxon>
        <taxon>Acetobacteraceae</taxon>
        <taxon>Acetobacter</taxon>
    </lineage>
</organism>